<evidence type="ECO:0000313" key="2">
    <source>
        <dbReference type="EMBL" id="SPO22385.1"/>
    </source>
</evidence>
<evidence type="ECO:0000313" key="3">
    <source>
        <dbReference type="Proteomes" id="UP000324022"/>
    </source>
</evidence>
<protein>
    <submittedName>
        <fullName evidence="2">Related to conserved hypothetical Ustilaginaceae-specific protein</fullName>
    </submittedName>
</protein>
<name>A0A5C3DVP3_9BASI</name>
<keyword evidence="3" id="KW-1185">Reference proteome</keyword>
<gene>
    <name evidence="2" type="ORF">UTRI_01063</name>
</gene>
<feature type="chain" id="PRO_5022792371" evidence="1">
    <location>
        <begin position="21"/>
        <end position="157"/>
    </location>
</feature>
<dbReference type="AlphaFoldDB" id="A0A5C3DVP3"/>
<dbReference type="Proteomes" id="UP000324022">
    <property type="component" value="Unassembled WGS sequence"/>
</dbReference>
<feature type="signal peptide" evidence="1">
    <location>
        <begin position="1"/>
        <end position="20"/>
    </location>
</feature>
<keyword evidence="1" id="KW-0732">Signal</keyword>
<reference evidence="2 3" key="1">
    <citation type="submission" date="2018-03" db="EMBL/GenBank/DDBJ databases">
        <authorList>
            <person name="Guldener U."/>
        </authorList>
    </citation>
    <scope>NUCLEOTIDE SEQUENCE [LARGE SCALE GENOMIC DNA]</scope>
    <source>
        <strain evidence="2 3">NBRC100155</strain>
    </source>
</reference>
<dbReference type="EMBL" id="OOIN01000004">
    <property type="protein sequence ID" value="SPO22385.1"/>
    <property type="molecule type" value="Genomic_DNA"/>
</dbReference>
<accession>A0A5C3DVP3</accession>
<proteinExistence type="predicted"/>
<sequence length="157" mass="17641">MKVSFVLILVSLAFAGLSSGKDSGSHSKETFGLVKDNEKYHLYCDKKKTPSPEEPQLHPVPCGCFDTPYHIGGNLSDPDPATLNGYIDDSGKRFVLFPNAVVTLRNLEIHVKTLTDTEKHRKDKEQGCVDVKVYRLPKREIQVRETWCPGQFQPVII</sequence>
<dbReference type="OrthoDB" id="2553433at2759"/>
<organism evidence="2 3">
    <name type="scientific">Ustilago trichophora</name>
    <dbReference type="NCBI Taxonomy" id="86804"/>
    <lineage>
        <taxon>Eukaryota</taxon>
        <taxon>Fungi</taxon>
        <taxon>Dikarya</taxon>
        <taxon>Basidiomycota</taxon>
        <taxon>Ustilaginomycotina</taxon>
        <taxon>Ustilaginomycetes</taxon>
        <taxon>Ustilaginales</taxon>
        <taxon>Ustilaginaceae</taxon>
        <taxon>Ustilago</taxon>
    </lineage>
</organism>
<evidence type="ECO:0000256" key="1">
    <source>
        <dbReference type="SAM" id="SignalP"/>
    </source>
</evidence>